<feature type="compositionally biased region" description="Low complexity" evidence="2">
    <location>
        <begin position="408"/>
        <end position="448"/>
    </location>
</feature>
<feature type="region of interest" description="Disordered" evidence="2">
    <location>
        <begin position="1"/>
        <end position="28"/>
    </location>
</feature>
<feature type="region of interest" description="Disordered" evidence="2">
    <location>
        <begin position="203"/>
        <end position="591"/>
    </location>
</feature>
<feature type="compositionally biased region" description="Basic and acidic residues" evidence="2">
    <location>
        <begin position="541"/>
        <end position="550"/>
    </location>
</feature>
<dbReference type="Pfam" id="PF06741">
    <property type="entry name" value="LsmAD"/>
    <property type="match status" value="1"/>
</dbReference>
<evidence type="ECO:0000259" key="3">
    <source>
        <dbReference type="PROSITE" id="PS52002"/>
    </source>
</evidence>
<evidence type="ECO:0000256" key="1">
    <source>
        <dbReference type="ARBA" id="ARBA00007503"/>
    </source>
</evidence>
<dbReference type="InterPro" id="IPR009604">
    <property type="entry name" value="LsmAD_domain"/>
</dbReference>
<dbReference type="Proteomes" id="UP000694865">
    <property type="component" value="Unplaced"/>
</dbReference>
<feature type="compositionally biased region" description="Basic and acidic residues" evidence="2">
    <location>
        <begin position="204"/>
        <end position="220"/>
    </location>
</feature>
<dbReference type="PANTHER" id="PTHR12854:SF7">
    <property type="entry name" value="ATAXIN-2 HOMOLOG"/>
    <property type="match status" value="1"/>
</dbReference>
<dbReference type="PANTHER" id="PTHR12854">
    <property type="entry name" value="ATAXIN 2-RELATED"/>
    <property type="match status" value="1"/>
</dbReference>
<evidence type="ECO:0000256" key="2">
    <source>
        <dbReference type="SAM" id="MobiDB-lite"/>
    </source>
</evidence>
<feature type="compositionally biased region" description="Low complexity" evidence="2">
    <location>
        <begin position="509"/>
        <end position="539"/>
    </location>
</feature>
<feature type="region of interest" description="Disordered" evidence="2">
    <location>
        <begin position="737"/>
        <end position="756"/>
    </location>
</feature>
<dbReference type="InterPro" id="IPR025852">
    <property type="entry name" value="SM_dom_ATX"/>
</dbReference>
<feature type="compositionally biased region" description="Polar residues" evidence="2">
    <location>
        <begin position="852"/>
        <end position="874"/>
    </location>
</feature>
<feature type="compositionally biased region" description="Low complexity" evidence="2">
    <location>
        <begin position="803"/>
        <end position="849"/>
    </location>
</feature>
<evidence type="ECO:0000313" key="4">
    <source>
        <dbReference type="Proteomes" id="UP000694865"/>
    </source>
</evidence>
<feature type="compositionally biased region" description="Basic residues" evidence="2">
    <location>
        <begin position="1"/>
        <end position="10"/>
    </location>
</feature>
<feature type="compositionally biased region" description="Polar residues" evidence="2">
    <location>
        <begin position="881"/>
        <end position="896"/>
    </location>
</feature>
<feature type="compositionally biased region" description="Basic and acidic residues" evidence="2">
    <location>
        <begin position="349"/>
        <end position="358"/>
    </location>
</feature>
<feature type="region of interest" description="Disordered" evidence="2">
    <location>
        <begin position="764"/>
        <end position="922"/>
    </location>
</feature>
<reference evidence="5" key="1">
    <citation type="submission" date="2025-08" db="UniProtKB">
        <authorList>
            <consortium name="RefSeq"/>
        </authorList>
    </citation>
    <scope>IDENTIFICATION</scope>
    <source>
        <tissue evidence="5">Testes</tissue>
    </source>
</reference>
<feature type="compositionally biased region" description="Low complexity" evidence="2">
    <location>
        <begin position="778"/>
        <end position="792"/>
    </location>
</feature>
<protein>
    <submittedName>
        <fullName evidence="5">Ataxin-2-like protein-like isoform X1</fullName>
    </submittedName>
</protein>
<feature type="compositionally biased region" description="Polar residues" evidence="2">
    <location>
        <begin position="1019"/>
        <end position="1032"/>
    </location>
</feature>
<feature type="compositionally biased region" description="Basic and acidic residues" evidence="2">
    <location>
        <begin position="237"/>
        <end position="250"/>
    </location>
</feature>
<accession>A0ABM0N035</accession>
<comment type="similarity">
    <text evidence="1">Belongs to the ataxin-2 family.</text>
</comment>
<dbReference type="SMART" id="SM01272">
    <property type="entry name" value="LsmAD"/>
    <property type="match status" value="1"/>
</dbReference>
<feature type="region of interest" description="Disordered" evidence="2">
    <location>
        <begin position="1008"/>
        <end position="1032"/>
    </location>
</feature>
<dbReference type="InterPro" id="IPR047575">
    <property type="entry name" value="Sm"/>
</dbReference>
<evidence type="ECO:0000313" key="5">
    <source>
        <dbReference type="RefSeq" id="XP_006825626.1"/>
    </source>
</evidence>
<sequence length="1032" mass="112616">MNHRQPRKSRANTGRSGRGGMTKGPGPQAVVSNFDGIYSSPRFTYVLAAITGCVVQVQVKNGGTYEGIFRTASPKADFVLEMAHKLEETAHRDQSPAVPSRDRVIDKLILKSQDIVSLNTFDVDLDYAAKEGTFATDSMISSKVNGQVTERDLTPWVGEVQSEEGSLENEASNGWDVNDMLRTNAEKFNVTSTFDEDMGQYTTRLEKKDTKEYKDREESAQKLANEIESSPSYKQRLQKEVEDGTEEDKYSAVQRPGFDSMNNRSNTPPMHGGGGGPGGQRYVPPQMRNRDMAHSPRVSTSPQDVRVAGYGSSHGPPRGGSHGSPHDPRSSYTPRRPMQPGVRQPSAPRESHSVKENVHTNLNGGVERGDRKPPEVGAPAPPSAYQDRRKLSDVVRGAPPDPKPPSQPAQNVANNSSSISNSPTVAASTPNPDQPQQLPLTSPPQQDSNSSVVSPVEKKPTAHGKPKSRNGLEDLKKFSSQFILQGEKGREVEKDAAKDNPECKPTPDTSSPTTVATETTATTTKETCTSTTPTPTSNPDENQKPDDPPKKSTLNPNAKEFKFNPQAKPFAPKASVPKTPTPPRQQQPSPVIMPPQAVMQVPHSMSYTGQPVISNIQGSYVVASPHTQMQHMIGSGGVPQVPQKAAYPQKRAPMMPQQRPQPPHVDISQSGHIMPASAAAGQPIMAPMHYSQAQFVHYPTQHTQAMMGQHVMQQPVHYQHMTQYPQKPMYRIQGALQSSPHPQAQHTYQMSPQDVQASATHVLMSPQGPTIPQPMPHPQAQHQHQAHQQQHPQPQPHMHHGHVQQPHTPPLQGQQQGQTQQQTQMAGQQQLQQQQHVHQAPSPVHQVPHSGQPPTQNTHIPQQPSHQIIYQNPHQMPPQPLAQSPQGMHAQPQPTLSQAQAQPHQMQQVPVVSHPPNPHITTVTPVHPHPYPHTHQQPPPMQQQQPVMVIPQAPHPHGSQAAATAAAHAGGTAGVVVSNAPAAMSAPYLQVDGKVMVLTESNAYYSAAPQRMNSPGPPTHQQQVHPTYQQGN</sequence>
<feature type="compositionally biased region" description="Low complexity" evidence="2">
    <location>
        <begin position="897"/>
        <end position="912"/>
    </location>
</feature>
<name>A0ABM0N035_SACKO</name>
<dbReference type="InterPro" id="IPR045117">
    <property type="entry name" value="ATXN2-like"/>
</dbReference>
<feature type="compositionally biased region" description="Basic and acidic residues" evidence="2">
    <location>
        <begin position="487"/>
        <end position="502"/>
    </location>
</feature>
<dbReference type="Pfam" id="PF14438">
    <property type="entry name" value="SM-ATX"/>
    <property type="match status" value="1"/>
</dbReference>
<feature type="domain" description="Sm" evidence="3">
    <location>
        <begin position="42"/>
        <end position="124"/>
    </location>
</feature>
<dbReference type="PROSITE" id="PS52002">
    <property type="entry name" value="SM"/>
    <property type="match status" value="1"/>
</dbReference>
<gene>
    <name evidence="5" type="primary">LOC100371390</name>
</gene>
<dbReference type="RefSeq" id="XP_006825626.1">
    <property type="nucleotide sequence ID" value="XM_006825563.1"/>
</dbReference>
<dbReference type="GeneID" id="100371390"/>
<proteinExistence type="inferred from homology"/>
<organism evidence="4 5">
    <name type="scientific">Saccoglossus kowalevskii</name>
    <name type="common">Acorn worm</name>
    <dbReference type="NCBI Taxonomy" id="10224"/>
    <lineage>
        <taxon>Eukaryota</taxon>
        <taxon>Metazoa</taxon>
        <taxon>Hemichordata</taxon>
        <taxon>Enteropneusta</taxon>
        <taxon>Harrimaniidae</taxon>
        <taxon>Saccoglossus</taxon>
    </lineage>
</organism>
<keyword evidence="4" id="KW-1185">Reference proteome</keyword>